<protein>
    <submittedName>
        <fullName evidence="5">Uncharacterized protein</fullName>
    </submittedName>
</protein>
<evidence type="ECO:0000256" key="3">
    <source>
        <dbReference type="ARBA" id="ARBA00022777"/>
    </source>
</evidence>
<dbReference type="Proteomes" id="UP000694382">
    <property type="component" value="Chromosome 3"/>
</dbReference>
<evidence type="ECO:0000256" key="2">
    <source>
        <dbReference type="ARBA" id="ARBA00022741"/>
    </source>
</evidence>
<dbReference type="InterPro" id="IPR000719">
    <property type="entry name" value="Prot_kinase_dom"/>
</dbReference>
<dbReference type="InterPro" id="IPR050339">
    <property type="entry name" value="CC_SR_Kinase"/>
</dbReference>
<dbReference type="Ensembl" id="ENSCPVT00000025754.1">
    <property type="protein sequence ID" value="ENSCPVP00000026446.1"/>
    <property type="gene ID" value="ENSCPVG00000017590.1"/>
</dbReference>
<reference evidence="5" key="1">
    <citation type="submission" date="2020-02" db="EMBL/GenBank/DDBJ databases">
        <authorList>
            <person name="Enbody D E."/>
            <person name="Pettersson E M."/>
        </authorList>
    </citation>
    <scope>NUCLEOTIDE SEQUENCE [LARGE SCALE GENOMIC DNA]</scope>
</reference>
<dbReference type="PROSITE" id="PS50011">
    <property type="entry name" value="PROTEIN_KINASE_DOM"/>
    <property type="match status" value="1"/>
</dbReference>
<keyword evidence="4" id="KW-0067">ATP-binding</keyword>
<dbReference type="InterPro" id="IPR001245">
    <property type="entry name" value="Ser-Thr/Tyr_kinase_cat_dom"/>
</dbReference>
<name>A0A8U8AXC3_GEOPR</name>
<evidence type="ECO:0000313" key="6">
    <source>
        <dbReference type="Proteomes" id="UP000694382"/>
    </source>
</evidence>
<dbReference type="GO" id="GO:0005737">
    <property type="term" value="C:cytoplasm"/>
    <property type="evidence" value="ECO:0007669"/>
    <property type="project" value="TreeGrafter"/>
</dbReference>
<evidence type="ECO:0000256" key="4">
    <source>
        <dbReference type="ARBA" id="ARBA00022840"/>
    </source>
</evidence>
<reference evidence="5" key="3">
    <citation type="submission" date="2025-09" db="UniProtKB">
        <authorList>
            <consortium name="Ensembl"/>
        </authorList>
    </citation>
    <scope>IDENTIFICATION</scope>
</reference>
<dbReference type="GO" id="GO:0005634">
    <property type="term" value="C:nucleus"/>
    <property type="evidence" value="ECO:0007669"/>
    <property type="project" value="TreeGrafter"/>
</dbReference>
<keyword evidence="2" id="KW-0547">Nucleotide-binding</keyword>
<keyword evidence="3" id="KW-0418">Kinase</keyword>
<dbReference type="GO" id="GO:0110031">
    <property type="term" value="P:negative regulation of G2/MI transition of meiotic cell cycle"/>
    <property type="evidence" value="ECO:0007669"/>
    <property type="project" value="TreeGrafter"/>
</dbReference>
<evidence type="ECO:0000256" key="1">
    <source>
        <dbReference type="ARBA" id="ARBA00022679"/>
    </source>
</evidence>
<accession>A0A8U8AXC3</accession>
<dbReference type="Pfam" id="PF07714">
    <property type="entry name" value="PK_Tyr_Ser-Thr"/>
    <property type="match status" value="1"/>
</dbReference>
<evidence type="ECO:0000313" key="5">
    <source>
        <dbReference type="Ensembl" id="ENSCPVP00000026446.1"/>
    </source>
</evidence>
<keyword evidence="1" id="KW-0808">Transferase</keyword>
<reference evidence="5" key="2">
    <citation type="submission" date="2025-08" db="UniProtKB">
        <authorList>
            <consortium name="Ensembl"/>
        </authorList>
    </citation>
    <scope>IDENTIFICATION</scope>
</reference>
<dbReference type="PANTHER" id="PTHR11042">
    <property type="entry name" value="EUKARYOTIC TRANSLATION INITIATION FACTOR 2-ALPHA KINASE EIF2-ALPHA KINASE -RELATED"/>
    <property type="match status" value="1"/>
</dbReference>
<organism evidence="5 6">
    <name type="scientific">Geospiza parvula</name>
    <name type="common">Small tree-finch</name>
    <name type="synonym">Camarhynchus parvulus</name>
    <dbReference type="NCBI Taxonomy" id="87175"/>
    <lineage>
        <taxon>Eukaryota</taxon>
        <taxon>Metazoa</taxon>
        <taxon>Chordata</taxon>
        <taxon>Craniata</taxon>
        <taxon>Vertebrata</taxon>
        <taxon>Euteleostomi</taxon>
        <taxon>Archelosauria</taxon>
        <taxon>Archosauria</taxon>
        <taxon>Dinosauria</taxon>
        <taxon>Saurischia</taxon>
        <taxon>Theropoda</taxon>
        <taxon>Coelurosauria</taxon>
        <taxon>Aves</taxon>
        <taxon>Neognathae</taxon>
        <taxon>Neoaves</taxon>
        <taxon>Telluraves</taxon>
        <taxon>Australaves</taxon>
        <taxon>Passeriformes</taxon>
        <taxon>Thraupidae</taxon>
        <taxon>Camarhynchus</taxon>
    </lineage>
</organism>
<dbReference type="GO" id="GO:0004672">
    <property type="term" value="F:protein kinase activity"/>
    <property type="evidence" value="ECO:0007669"/>
    <property type="project" value="InterPro"/>
</dbReference>
<dbReference type="GO" id="GO:0005524">
    <property type="term" value="F:ATP binding"/>
    <property type="evidence" value="ECO:0007669"/>
    <property type="project" value="UniProtKB-KW"/>
</dbReference>
<dbReference type="PANTHER" id="PTHR11042:SF169">
    <property type="entry name" value="PROTEIN KINASE DOMAIN-CONTAINING PROTEIN"/>
    <property type="match status" value="1"/>
</dbReference>
<dbReference type="AlphaFoldDB" id="A0A8U8AXC3"/>
<dbReference type="SUPFAM" id="SSF56112">
    <property type="entry name" value="Protein kinase-like (PK-like)"/>
    <property type="match status" value="1"/>
</dbReference>
<sequence>MPCDVPEHGELALQELWALQSVQHQHVLQLRSASCSAAASSSPWRSSGGHLLLLVETCLKGRSCAVEPLCSGCSLWFVTELCEGSTVNEFLLAHGSSGHLLLLVETRLKGRSCTVEPPRSSCSLWFVTELCEGGTVNELLLARGSSGHLLLLVETRLKGRSCAVEPPRWGCSLWFVTELCEGGTMNEFLLACGSSGHLLLLVEMCLKDRSCAVELPPWGCSLWFVTELCEGSTVNELLLARSPDARLNGRFVRQLSSTAAFLHRRRIVHRDLSADSVLVAHGPAGPLVEGCNPTRTWNLEFSTRKSGDFFPSRKFRFLCSDFVDKI</sequence>
<keyword evidence="6" id="KW-1185">Reference proteome</keyword>
<dbReference type="Gene3D" id="1.10.510.10">
    <property type="entry name" value="Transferase(Phosphotransferase) domain 1"/>
    <property type="match status" value="1"/>
</dbReference>
<dbReference type="InterPro" id="IPR011009">
    <property type="entry name" value="Kinase-like_dom_sf"/>
</dbReference>
<proteinExistence type="predicted"/>